<dbReference type="SUPFAM" id="SSF53098">
    <property type="entry name" value="Ribonuclease H-like"/>
    <property type="match status" value="1"/>
</dbReference>
<comment type="caution">
    <text evidence="4">The sequence shown here is derived from an EMBL/GenBank/DDBJ whole genome shotgun (WGS) entry which is preliminary data.</text>
</comment>
<accession>A0ABQ7L9R3</accession>
<dbReference type="InterPro" id="IPR002156">
    <property type="entry name" value="RNaseH_domain"/>
</dbReference>
<evidence type="ECO:0000259" key="2">
    <source>
        <dbReference type="Pfam" id="PF13456"/>
    </source>
</evidence>
<sequence>ETYESVGKALGVFDKSDVEGSRVRVFVNGDLPLKFECKIGFANGDVVKVTIQYEDLYRHCYSCKRLSHEEGTCPELNEDQRERNRLARIEQKEKEERATKEAFSIPQRQTPGAYIDFYRRESRGGEIRPTYQRSPNFRRENRREEENEHDLHKQLKERREVHSKNVWNRLDSGQYSELPRNRDRYHPYQHSSGAISKERTRDTASSSEWRPKRPQGDRYDKQPARPWNQTNTSSRSRRSPDSQRTISDNPRRQSSHAHTRGRNSRFPPSGTLEWRPVNKHRETGAPRGLLKKDDNPVNLIQLSENDDAEKSASRRSNTEVYDHVRDKQTNIYLDDTGKERENEVDTNMNVDKEPLIDTRANGLKHRSTHGREKEDRELEDEIDEYTKLADLADLDMTEDMVNQDDLLDDMELLKEHTRDDEMEDGRIEAISQLSPERQRTKTQMAIGKKTANHEVERGEIVEKGETVEQVKQDPKNKASAQQTSTLGKKRGARSPDLKGAASIQELPAARWRCQTDASWTNERDRAGMGFVLLEDDIPILFGTQGLSVAVSPLHAEAEGLLWAMQEVMRHGTRAVRFESDCEQLIKLIRDDEDWPSMATELDEIKDLSAEFIEFSIAYVPRSANIRADSLTKGKRSRVFGSPFVNCFAPSWLALNAGQEAAN</sequence>
<dbReference type="PANTHER" id="PTHR34146">
    <property type="entry name" value="POLYNUCLEOTIDYL TRANSFERASE, RIBONUCLEASE H-LIKE SUPERFAMILY PROTEIN-RELATED"/>
    <property type="match status" value="1"/>
</dbReference>
<feature type="compositionally biased region" description="Basic and acidic residues" evidence="1">
    <location>
        <begin position="279"/>
        <end position="295"/>
    </location>
</feature>
<feature type="domain" description="Zinc knuckle CX2CX4HX4C" evidence="3">
    <location>
        <begin position="32"/>
        <end position="74"/>
    </location>
</feature>
<feature type="region of interest" description="Disordered" evidence="1">
    <location>
        <begin position="436"/>
        <end position="503"/>
    </location>
</feature>
<feature type="non-terminal residue" evidence="4">
    <location>
        <position position="1"/>
    </location>
</feature>
<dbReference type="InterPro" id="IPR036397">
    <property type="entry name" value="RNaseH_sf"/>
</dbReference>
<name>A0ABQ7L9R3_BRACM</name>
<feature type="region of interest" description="Disordered" evidence="1">
    <location>
        <begin position="119"/>
        <end position="157"/>
    </location>
</feature>
<dbReference type="InterPro" id="IPR044730">
    <property type="entry name" value="RNase_H-like_dom_plant"/>
</dbReference>
<feature type="compositionally biased region" description="Basic residues" evidence="1">
    <location>
        <begin position="253"/>
        <end position="263"/>
    </location>
</feature>
<evidence type="ECO:0008006" key="6">
    <source>
        <dbReference type="Google" id="ProtNLM"/>
    </source>
</evidence>
<evidence type="ECO:0000259" key="3">
    <source>
        <dbReference type="Pfam" id="PF14392"/>
    </source>
</evidence>
<gene>
    <name evidence="4" type="primary">A09g504110.1_BraROA</name>
    <name evidence="4" type="ORF">IGI04_034784</name>
</gene>
<reference evidence="4 5" key="1">
    <citation type="submission" date="2021-03" db="EMBL/GenBank/DDBJ databases">
        <authorList>
            <person name="King G.J."/>
            <person name="Bancroft I."/>
            <person name="Baten A."/>
            <person name="Bloomfield J."/>
            <person name="Borpatragohain P."/>
            <person name="He Z."/>
            <person name="Irish N."/>
            <person name="Irwin J."/>
            <person name="Liu K."/>
            <person name="Mauleon R.P."/>
            <person name="Moore J."/>
            <person name="Morris R."/>
            <person name="Ostergaard L."/>
            <person name="Wang B."/>
            <person name="Wells R."/>
        </authorList>
    </citation>
    <scope>NUCLEOTIDE SEQUENCE [LARGE SCALE GENOMIC DNA]</scope>
    <source>
        <strain evidence="4">R-o-18</strain>
        <tissue evidence="4">Leaf</tissue>
    </source>
</reference>
<evidence type="ECO:0000313" key="5">
    <source>
        <dbReference type="Proteomes" id="UP000823674"/>
    </source>
</evidence>
<feature type="compositionally biased region" description="Basic and acidic residues" evidence="1">
    <location>
        <begin position="451"/>
        <end position="476"/>
    </location>
</feature>
<feature type="domain" description="RNase H type-1" evidence="2">
    <location>
        <begin position="515"/>
        <end position="632"/>
    </location>
</feature>
<protein>
    <recommendedName>
        <fullName evidence="6">Zinc knuckle CX2CX4HX4C domain-containing protein</fullName>
    </recommendedName>
</protein>
<proteinExistence type="predicted"/>
<keyword evidence="5" id="KW-1185">Reference proteome</keyword>
<evidence type="ECO:0000313" key="4">
    <source>
        <dbReference type="EMBL" id="KAG5383314.1"/>
    </source>
</evidence>
<dbReference type="Proteomes" id="UP000823674">
    <property type="component" value="Chromosome A09"/>
</dbReference>
<dbReference type="Pfam" id="PF13456">
    <property type="entry name" value="RVT_3"/>
    <property type="match status" value="1"/>
</dbReference>
<organism evidence="4 5">
    <name type="scientific">Brassica rapa subsp. trilocularis</name>
    <dbReference type="NCBI Taxonomy" id="1813537"/>
    <lineage>
        <taxon>Eukaryota</taxon>
        <taxon>Viridiplantae</taxon>
        <taxon>Streptophyta</taxon>
        <taxon>Embryophyta</taxon>
        <taxon>Tracheophyta</taxon>
        <taxon>Spermatophyta</taxon>
        <taxon>Magnoliopsida</taxon>
        <taxon>eudicotyledons</taxon>
        <taxon>Gunneridae</taxon>
        <taxon>Pentapetalae</taxon>
        <taxon>rosids</taxon>
        <taxon>malvids</taxon>
        <taxon>Brassicales</taxon>
        <taxon>Brassicaceae</taxon>
        <taxon>Brassiceae</taxon>
        <taxon>Brassica</taxon>
    </lineage>
</organism>
<dbReference type="Pfam" id="PF14392">
    <property type="entry name" value="zf-CCHC_4"/>
    <property type="match status" value="1"/>
</dbReference>
<feature type="compositionally biased region" description="Basic and acidic residues" evidence="1">
    <location>
        <begin position="137"/>
        <end position="157"/>
    </location>
</feature>
<feature type="region of interest" description="Disordered" evidence="1">
    <location>
        <begin position="176"/>
        <end position="297"/>
    </location>
</feature>
<dbReference type="InterPro" id="IPR012337">
    <property type="entry name" value="RNaseH-like_sf"/>
</dbReference>
<feature type="compositionally biased region" description="Basic and acidic residues" evidence="1">
    <location>
        <begin position="209"/>
        <end position="223"/>
    </location>
</feature>
<dbReference type="EMBL" id="JADBGQ010000008">
    <property type="protein sequence ID" value="KAG5383314.1"/>
    <property type="molecule type" value="Genomic_DNA"/>
</dbReference>
<evidence type="ECO:0000256" key="1">
    <source>
        <dbReference type="SAM" id="MobiDB-lite"/>
    </source>
</evidence>
<dbReference type="Gene3D" id="3.30.420.10">
    <property type="entry name" value="Ribonuclease H-like superfamily/Ribonuclease H"/>
    <property type="match status" value="1"/>
</dbReference>
<dbReference type="InterPro" id="IPR025836">
    <property type="entry name" value="Zn_knuckle_CX2CX4HX4C"/>
</dbReference>
<dbReference type="PANTHER" id="PTHR34146:SF3">
    <property type="entry name" value="POLYNUCLEOTIDYL TRANSFERASE, RIBONUCLEASE H-LIKE SUPERFAMILY PROTEIN"/>
    <property type="match status" value="1"/>
</dbReference>
<dbReference type="CDD" id="cd06222">
    <property type="entry name" value="RNase_H_like"/>
    <property type="match status" value="1"/>
</dbReference>